<dbReference type="Pfam" id="PF14129">
    <property type="entry name" value="DUF4296"/>
    <property type="match status" value="1"/>
</dbReference>
<reference evidence="3 4" key="1">
    <citation type="submission" date="2017-07" db="EMBL/GenBank/DDBJ databases">
        <title>Flavobacterium cyanobacteriorum sp. nov., isolated from cyanobacterial aggregates in a eutrophic lake.</title>
        <authorList>
            <person name="Cai H."/>
        </authorList>
    </citation>
    <scope>NUCLEOTIDE SEQUENCE [LARGE SCALE GENOMIC DNA]</scope>
    <source>
        <strain evidence="3 4">TH021</strain>
    </source>
</reference>
<dbReference type="RefSeq" id="WP_094412100.1">
    <property type="nucleotide sequence ID" value="NZ_NOXV01000141.1"/>
</dbReference>
<dbReference type="EMBL" id="NOXV01000141">
    <property type="protein sequence ID" value="OYQ45359.1"/>
    <property type="molecule type" value="Genomic_DNA"/>
</dbReference>
<name>A0A255ZVE1_9FLAO</name>
<comment type="caution">
    <text evidence="3">The sequence shown here is derived from an EMBL/GenBank/DDBJ whole genome shotgun (WGS) entry which is preliminary data.</text>
</comment>
<feature type="chain" id="PRO_5012174594" description="DUF4296 domain-containing protein" evidence="1">
    <location>
        <begin position="22"/>
        <end position="117"/>
    </location>
</feature>
<protein>
    <recommendedName>
        <fullName evidence="2">DUF4296 domain-containing protein</fullName>
    </recommendedName>
</protein>
<keyword evidence="1" id="KW-0732">Signal</keyword>
<dbReference type="Proteomes" id="UP000216605">
    <property type="component" value="Unassembled WGS sequence"/>
</dbReference>
<feature type="signal peptide" evidence="1">
    <location>
        <begin position="1"/>
        <end position="21"/>
    </location>
</feature>
<proteinExistence type="predicted"/>
<feature type="domain" description="DUF4296" evidence="2">
    <location>
        <begin position="25"/>
        <end position="107"/>
    </location>
</feature>
<evidence type="ECO:0000256" key="1">
    <source>
        <dbReference type="SAM" id="SignalP"/>
    </source>
</evidence>
<evidence type="ECO:0000259" key="2">
    <source>
        <dbReference type="Pfam" id="PF14129"/>
    </source>
</evidence>
<evidence type="ECO:0000313" key="3">
    <source>
        <dbReference type="EMBL" id="OYQ45359.1"/>
    </source>
</evidence>
<dbReference type="AlphaFoldDB" id="A0A255ZVE1"/>
<dbReference type="InterPro" id="IPR025381">
    <property type="entry name" value="DUF4296"/>
</dbReference>
<keyword evidence="4" id="KW-1185">Reference proteome</keyword>
<evidence type="ECO:0000313" key="4">
    <source>
        <dbReference type="Proteomes" id="UP000216605"/>
    </source>
</evidence>
<gene>
    <name evidence="3" type="ORF">CHU92_02040</name>
</gene>
<dbReference type="PROSITE" id="PS51257">
    <property type="entry name" value="PROKAR_LIPOPROTEIN"/>
    <property type="match status" value="1"/>
</dbReference>
<dbReference type="OrthoDB" id="1525222at2"/>
<accession>A0A255ZVE1</accession>
<sequence>MKKFIAIGLLLLFVSCRQGNAVEKPGKLIEREKMADILYDLSLLQAIRSQSPNTLRDENVDPQQYIYKKYAIDSITLAQNHKYYASKLEEYAKIQEEVKARVQARIKENEPKKDIKK</sequence>
<organism evidence="3 4">
    <name type="scientific">Flavobacterium cyanobacteriorum</name>
    <dbReference type="NCBI Taxonomy" id="2022802"/>
    <lineage>
        <taxon>Bacteria</taxon>
        <taxon>Pseudomonadati</taxon>
        <taxon>Bacteroidota</taxon>
        <taxon>Flavobacteriia</taxon>
        <taxon>Flavobacteriales</taxon>
        <taxon>Flavobacteriaceae</taxon>
        <taxon>Flavobacterium</taxon>
    </lineage>
</organism>